<name>W8KGF0_9GAMM</name>
<evidence type="ECO:0000256" key="1">
    <source>
        <dbReference type="ARBA" id="ARBA00001933"/>
    </source>
</evidence>
<evidence type="ECO:0000256" key="6">
    <source>
        <dbReference type="ARBA" id="ARBA00022605"/>
    </source>
</evidence>
<feature type="domain" description="Aminotransferase class I/classII large" evidence="12">
    <location>
        <begin position="27"/>
        <end position="352"/>
    </location>
</feature>
<dbReference type="Pfam" id="PF00155">
    <property type="entry name" value="Aminotran_1_2"/>
    <property type="match status" value="1"/>
</dbReference>
<keyword evidence="5 11" id="KW-0032">Aminotransferase</keyword>
<dbReference type="AlphaFoldDB" id="W8KGF0"/>
<evidence type="ECO:0000256" key="7">
    <source>
        <dbReference type="ARBA" id="ARBA00022679"/>
    </source>
</evidence>
<dbReference type="EC" id="2.6.1.9" evidence="11"/>
<organism evidence="13 14">
    <name type="scientific">Ectothiorhodospira haloalkaliphila</name>
    <dbReference type="NCBI Taxonomy" id="421628"/>
    <lineage>
        <taxon>Bacteria</taxon>
        <taxon>Pseudomonadati</taxon>
        <taxon>Pseudomonadota</taxon>
        <taxon>Gammaproteobacteria</taxon>
        <taxon>Chromatiales</taxon>
        <taxon>Ectothiorhodospiraceae</taxon>
        <taxon>Ectothiorhodospira</taxon>
    </lineage>
</organism>
<dbReference type="Proteomes" id="UP000019442">
    <property type="component" value="Chromosome"/>
</dbReference>
<evidence type="ECO:0000256" key="3">
    <source>
        <dbReference type="ARBA" id="ARBA00007970"/>
    </source>
</evidence>
<reference evidence="13 14" key="1">
    <citation type="journal article" date="2014" name="J Genomics">
        <title>Draft Genome Sequence of the Extremely Halophilic Phototrophic Purple Sulfur Bacterium Halorhodospira halochloris.</title>
        <authorList>
            <person name="Singh K.S."/>
            <person name="Kirksey J."/>
            <person name="Hoff W.D."/>
            <person name="Deole R."/>
        </authorList>
    </citation>
    <scope>NUCLEOTIDE SEQUENCE [LARGE SCALE GENOMIC DNA]</scope>
    <source>
        <strain evidence="13 14">A</strain>
    </source>
</reference>
<comment type="subunit">
    <text evidence="4 11">Homodimer.</text>
</comment>
<keyword evidence="7 11" id="KW-0808">Transferase</keyword>
<dbReference type="EMBL" id="CP007268">
    <property type="protein sequence ID" value="AHK78238.1"/>
    <property type="molecule type" value="Genomic_DNA"/>
</dbReference>
<dbReference type="NCBIfam" id="TIGR01141">
    <property type="entry name" value="hisC"/>
    <property type="match status" value="1"/>
</dbReference>
<evidence type="ECO:0000313" key="14">
    <source>
        <dbReference type="Proteomes" id="UP000019442"/>
    </source>
</evidence>
<feature type="modified residue" description="N6-(pyridoxal phosphate)lysine" evidence="11">
    <location>
        <position position="216"/>
    </location>
</feature>
<dbReference type="HAMAP" id="MF_01023">
    <property type="entry name" value="HisC_aminotrans_2"/>
    <property type="match status" value="1"/>
</dbReference>
<dbReference type="GO" id="GO:0000105">
    <property type="term" value="P:L-histidine biosynthetic process"/>
    <property type="evidence" value="ECO:0007669"/>
    <property type="project" value="UniProtKB-UniRule"/>
</dbReference>
<dbReference type="InterPro" id="IPR015424">
    <property type="entry name" value="PyrdxlP-dep_Trfase"/>
</dbReference>
<accession>W8KGF0</accession>
<keyword evidence="9 11" id="KW-0368">Histidine biosynthesis</keyword>
<dbReference type="PANTHER" id="PTHR42885:SF2">
    <property type="entry name" value="HISTIDINOL-PHOSPHATE AMINOTRANSFERASE"/>
    <property type="match status" value="1"/>
</dbReference>
<dbReference type="Gene3D" id="3.90.1150.10">
    <property type="entry name" value="Aspartate Aminotransferase, domain 1"/>
    <property type="match status" value="1"/>
</dbReference>
<dbReference type="PANTHER" id="PTHR42885">
    <property type="entry name" value="HISTIDINOL-PHOSPHATE AMINOTRANSFERASE-RELATED"/>
    <property type="match status" value="1"/>
</dbReference>
<protein>
    <recommendedName>
        <fullName evidence="11">Histidinol-phosphate aminotransferase</fullName>
        <ecNumber evidence="11">2.6.1.9</ecNumber>
    </recommendedName>
    <alternativeName>
        <fullName evidence="11">Imidazole acetol-phosphate transaminase</fullName>
    </alternativeName>
</protein>
<dbReference type="InterPro" id="IPR004839">
    <property type="entry name" value="Aminotransferase_I/II_large"/>
</dbReference>
<proteinExistence type="inferred from homology"/>
<keyword evidence="8 11" id="KW-0663">Pyridoxal phosphate</keyword>
<dbReference type="UniPathway" id="UPA00031">
    <property type="reaction ID" value="UER00012"/>
</dbReference>
<comment type="catalytic activity">
    <reaction evidence="10 11">
        <text>L-histidinol phosphate + 2-oxoglutarate = 3-(imidazol-4-yl)-2-oxopropyl phosphate + L-glutamate</text>
        <dbReference type="Rhea" id="RHEA:23744"/>
        <dbReference type="ChEBI" id="CHEBI:16810"/>
        <dbReference type="ChEBI" id="CHEBI:29985"/>
        <dbReference type="ChEBI" id="CHEBI:57766"/>
        <dbReference type="ChEBI" id="CHEBI:57980"/>
        <dbReference type="EC" id="2.6.1.9"/>
    </reaction>
</comment>
<dbReference type="SUPFAM" id="SSF53383">
    <property type="entry name" value="PLP-dependent transferases"/>
    <property type="match status" value="1"/>
</dbReference>
<sequence length="359" mass="39686">MATPADLVRPQIRELSAYPVPSSQGLVKLDAMENPYEWPASLQSAWAERLSRVAMNRYPDPQGTRLTLALRRVMQVPDAARLMLGNGSDELIQILLMAVAAPGRVIMAPEPGFVMYRMISRWLGLEFVGVPLNEDFSLDMPAMERALDTHQPAVVFLAYPNNPTGNRWSRQDVESLIARAPGLVVVDEAYGPFADDSFLADLDRYERLLVMRTVSKLGLAGLRLGYLCGPAPWMDELEKVRLPYNVNVLTQVAAEFALDHHEVLDEQAAAIRRDREVLHQSLESISGVKPFPSEANFVLFRVPRGKGRVVFEGIRDRGVLIKDLSGQGGLLADCLRVTVGTPAENQQFLEALKGALATA</sequence>
<keyword evidence="14" id="KW-1185">Reference proteome</keyword>
<evidence type="ECO:0000256" key="10">
    <source>
        <dbReference type="ARBA" id="ARBA00047481"/>
    </source>
</evidence>
<dbReference type="InterPro" id="IPR005861">
    <property type="entry name" value="HisP_aminotrans"/>
</dbReference>
<dbReference type="GO" id="GO:0030170">
    <property type="term" value="F:pyridoxal phosphate binding"/>
    <property type="evidence" value="ECO:0007669"/>
    <property type="project" value="InterPro"/>
</dbReference>
<dbReference type="InterPro" id="IPR015422">
    <property type="entry name" value="PyrdxlP-dep_Trfase_small"/>
</dbReference>
<dbReference type="GO" id="GO:0004400">
    <property type="term" value="F:histidinol-phosphate transaminase activity"/>
    <property type="evidence" value="ECO:0007669"/>
    <property type="project" value="UniProtKB-UniRule"/>
</dbReference>
<comment type="pathway">
    <text evidence="2 11">Amino-acid biosynthesis; L-histidine biosynthesis; L-histidine from 5-phospho-alpha-D-ribose 1-diphosphate: step 7/9.</text>
</comment>
<keyword evidence="6 11" id="KW-0028">Amino-acid biosynthesis</keyword>
<gene>
    <name evidence="11" type="primary">hisC</name>
    <name evidence="13" type="ORF">M911_02585</name>
</gene>
<evidence type="ECO:0000256" key="2">
    <source>
        <dbReference type="ARBA" id="ARBA00005011"/>
    </source>
</evidence>
<evidence type="ECO:0000256" key="4">
    <source>
        <dbReference type="ARBA" id="ARBA00011738"/>
    </source>
</evidence>
<dbReference type="Gene3D" id="3.40.640.10">
    <property type="entry name" value="Type I PLP-dependent aspartate aminotransferase-like (Major domain)"/>
    <property type="match status" value="1"/>
</dbReference>
<comment type="similarity">
    <text evidence="3 11">Belongs to the class-II pyridoxal-phosphate-dependent aminotransferase family. Histidinol-phosphate aminotransferase subfamily.</text>
</comment>
<evidence type="ECO:0000256" key="9">
    <source>
        <dbReference type="ARBA" id="ARBA00023102"/>
    </source>
</evidence>
<dbReference type="OrthoDB" id="9809616at2"/>
<evidence type="ECO:0000259" key="12">
    <source>
        <dbReference type="Pfam" id="PF00155"/>
    </source>
</evidence>
<dbReference type="InterPro" id="IPR015421">
    <property type="entry name" value="PyrdxlP-dep_Trfase_major"/>
</dbReference>
<evidence type="ECO:0000256" key="8">
    <source>
        <dbReference type="ARBA" id="ARBA00022898"/>
    </source>
</evidence>
<dbReference type="HOGENOM" id="CLU_017584_3_1_6"/>
<evidence type="ECO:0000256" key="5">
    <source>
        <dbReference type="ARBA" id="ARBA00022576"/>
    </source>
</evidence>
<comment type="cofactor">
    <cofactor evidence="1 11">
        <name>pyridoxal 5'-phosphate</name>
        <dbReference type="ChEBI" id="CHEBI:597326"/>
    </cofactor>
</comment>
<dbReference type="PATRIC" id="fig|1354791.3.peg.907"/>
<evidence type="ECO:0000313" key="13">
    <source>
        <dbReference type="EMBL" id="AHK78238.1"/>
    </source>
</evidence>
<evidence type="ECO:0000256" key="11">
    <source>
        <dbReference type="HAMAP-Rule" id="MF_01023"/>
    </source>
</evidence>
<reference evidence="14" key="2">
    <citation type="submission" date="2014-02" db="EMBL/GenBank/DDBJ databases">
        <title>Draft Genome Sequence of extremely halophilic bacteria Halorhodospira halochloris.</title>
        <authorList>
            <person name="Singh K.S."/>
        </authorList>
    </citation>
    <scope>NUCLEOTIDE SEQUENCE [LARGE SCALE GENOMIC DNA]</scope>
    <source>
        <strain evidence="14">A</strain>
    </source>
</reference>
<dbReference type="CDD" id="cd00609">
    <property type="entry name" value="AAT_like"/>
    <property type="match status" value="1"/>
</dbReference>
<dbReference type="KEGG" id="hhc:M911_02585"/>